<feature type="signal peptide" evidence="5">
    <location>
        <begin position="1"/>
        <end position="18"/>
    </location>
</feature>
<comment type="similarity">
    <text evidence="1">Belongs to the bacterial solute-binding protein 5 family.</text>
</comment>
<comment type="caution">
    <text evidence="7">The sequence shown here is derived from an EMBL/GenBank/DDBJ whole genome shotgun (WGS) entry which is preliminary data.</text>
</comment>
<dbReference type="SUPFAM" id="SSF53850">
    <property type="entry name" value="Periplasmic binding protein-like II"/>
    <property type="match status" value="1"/>
</dbReference>
<dbReference type="Proteomes" id="UP000527860">
    <property type="component" value="Unassembled WGS sequence"/>
</dbReference>
<reference evidence="8" key="2">
    <citation type="submission" date="2020-04" db="EMBL/GenBank/DDBJ databases">
        <authorList>
            <person name="Tanveer F."/>
            <person name="Xie Y."/>
            <person name="Shinwari Z.K."/>
        </authorList>
    </citation>
    <scope>NUCLEOTIDE SEQUENCE</scope>
    <source>
        <strain evidence="8">MOSEL-ME25</strain>
    </source>
</reference>
<dbReference type="Gene3D" id="3.90.76.10">
    <property type="entry name" value="Dipeptide-binding Protein, Domain 1"/>
    <property type="match status" value="1"/>
</dbReference>
<evidence type="ECO:0000313" key="9">
    <source>
        <dbReference type="Proteomes" id="UP000031546"/>
    </source>
</evidence>
<dbReference type="PIRSF" id="PIRSF002741">
    <property type="entry name" value="MppA"/>
    <property type="match status" value="1"/>
</dbReference>
<evidence type="ECO:0000256" key="5">
    <source>
        <dbReference type="SAM" id="SignalP"/>
    </source>
</evidence>
<dbReference type="GO" id="GO:1904680">
    <property type="term" value="F:peptide transmembrane transporter activity"/>
    <property type="evidence" value="ECO:0007669"/>
    <property type="project" value="TreeGrafter"/>
</dbReference>
<reference evidence="8" key="3">
    <citation type="submission" date="2022-12" db="EMBL/GenBank/DDBJ databases">
        <title>Genome analysis and biological profiling of marine Salinicoccus roseus MOSEL-ME25.</title>
        <authorList>
            <person name="Mirza F.T."/>
            <person name="Xie Y."/>
            <person name="Shinwari Z.K."/>
        </authorList>
    </citation>
    <scope>NUCLEOTIDE SEQUENCE</scope>
    <source>
        <strain evidence="8">MOSEL-ME25</strain>
    </source>
</reference>
<dbReference type="GeneID" id="77845219"/>
<dbReference type="GO" id="GO:0015833">
    <property type="term" value="P:peptide transport"/>
    <property type="evidence" value="ECO:0007669"/>
    <property type="project" value="TreeGrafter"/>
</dbReference>
<keyword evidence="10" id="KW-1185">Reference proteome</keyword>
<evidence type="ECO:0000256" key="2">
    <source>
        <dbReference type="ARBA" id="ARBA00022448"/>
    </source>
</evidence>
<accession>A0A0C2E696</accession>
<dbReference type="OrthoDB" id="9771733at2"/>
<dbReference type="GO" id="GO:0042597">
    <property type="term" value="C:periplasmic space"/>
    <property type="evidence" value="ECO:0007669"/>
    <property type="project" value="UniProtKB-ARBA"/>
</dbReference>
<sequence length="529" mass="58078">MKKYLFLMLSVLFVLVLAACTDDSDGEEETEGDGEANADDAETSGDITMSLLATPNSMDPHAANDQPSNHVNVNIYEGLVRFTPELDIEPALAESYEQIDDVTWEFKLKEGVEFHDGTPFNAEAVKANLDRVRDEEVGAPVAFLFELIDSVEVVDGHTVHIKTIHPFAALPSHLAHPAGGMISPAVIEEDYAQYEEGGEILTEVNRNPVGTGPFKFEEISQGDYVTLVRNEDYWGEPAKSASFTFKAVPEDATRIAELMTDTADLIYPVDPNDYAQIDESNDTKMNETESVRMEYVGFNTDKAPFDDPSVRQAVAMAIDKQAIIDEMLVGRAKVADTPLAPAVFGHSDDLDTVENDKEGAKALLEESGYADGFTAEITVMDRTAADMAAFIQEELADLNIELEIYQLESGAFLDYVGGGDHDMFIGGWGTVTLDADYGLYALFHSSNIGTSGNRSRYQNAEVDTLLDEARSETDEDSRLALYEEAQQIILDESPIIPIYHPSLLTGLGADIEGYGQHPASFHFLKDVHR</sequence>
<dbReference type="AlphaFoldDB" id="A0A0C2E696"/>
<dbReference type="PANTHER" id="PTHR30290">
    <property type="entry name" value="PERIPLASMIC BINDING COMPONENT OF ABC TRANSPORTER"/>
    <property type="match status" value="1"/>
</dbReference>
<evidence type="ECO:0000256" key="3">
    <source>
        <dbReference type="ARBA" id="ARBA00022729"/>
    </source>
</evidence>
<protein>
    <submittedName>
        <fullName evidence="7 8">ABC transporter substrate-binding protein</fullName>
    </submittedName>
</protein>
<name>A0A0C2E696_9STAP</name>
<dbReference type="PANTHER" id="PTHR30290:SF9">
    <property type="entry name" value="OLIGOPEPTIDE-BINDING PROTEIN APPA"/>
    <property type="match status" value="1"/>
</dbReference>
<gene>
    <name evidence="8" type="ORF">F7P68_0007945</name>
    <name evidence="7" type="ORF">SN16_06590</name>
</gene>
<dbReference type="EMBL" id="JABEVU030000001">
    <property type="protein sequence ID" value="MDB0580462.1"/>
    <property type="molecule type" value="Genomic_DNA"/>
</dbReference>
<evidence type="ECO:0000256" key="1">
    <source>
        <dbReference type="ARBA" id="ARBA00005695"/>
    </source>
</evidence>
<dbReference type="Proteomes" id="UP000031546">
    <property type="component" value="Unassembled WGS sequence"/>
</dbReference>
<dbReference type="InterPro" id="IPR030678">
    <property type="entry name" value="Peptide/Ni-bd"/>
</dbReference>
<dbReference type="InterPro" id="IPR000914">
    <property type="entry name" value="SBP_5_dom"/>
</dbReference>
<feature type="region of interest" description="Disordered" evidence="4">
    <location>
        <begin position="24"/>
        <end position="43"/>
    </location>
</feature>
<evidence type="ECO:0000313" key="10">
    <source>
        <dbReference type="Proteomes" id="UP000527860"/>
    </source>
</evidence>
<dbReference type="RefSeq" id="WP_040105828.1">
    <property type="nucleotide sequence ID" value="NZ_JABEVU030000001.1"/>
</dbReference>
<dbReference type="CDD" id="cd08499">
    <property type="entry name" value="PBP2_Ylib_like"/>
    <property type="match status" value="1"/>
</dbReference>
<dbReference type="PROSITE" id="PS51257">
    <property type="entry name" value="PROKAR_LIPOPROTEIN"/>
    <property type="match status" value="1"/>
</dbReference>
<evidence type="ECO:0000259" key="6">
    <source>
        <dbReference type="Pfam" id="PF00496"/>
    </source>
</evidence>
<organism evidence="7 9">
    <name type="scientific">Salinicoccus roseus</name>
    <dbReference type="NCBI Taxonomy" id="45670"/>
    <lineage>
        <taxon>Bacteria</taxon>
        <taxon>Bacillati</taxon>
        <taxon>Bacillota</taxon>
        <taxon>Bacilli</taxon>
        <taxon>Bacillales</taxon>
        <taxon>Staphylococcaceae</taxon>
        <taxon>Salinicoccus</taxon>
    </lineage>
</organism>
<evidence type="ECO:0000256" key="4">
    <source>
        <dbReference type="SAM" id="MobiDB-lite"/>
    </source>
</evidence>
<feature type="chain" id="PRO_5039119735" evidence="5">
    <location>
        <begin position="19"/>
        <end position="529"/>
    </location>
</feature>
<dbReference type="Gene3D" id="3.10.105.10">
    <property type="entry name" value="Dipeptide-binding Protein, Domain 3"/>
    <property type="match status" value="1"/>
</dbReference>
<evidence type="ECO:0000313" key="8">
    <source>
        <dbReference type="EMBL" id="MDB0580462.1"/>
    </source>
</evidence>
<feature type="domain" description="Solute-binding protein family 5" evidence="6">
    <location>
        <begin position="88"/>
        <end position="449"/>
    </location>
</feature>
<keyword evidence="3 5" id="KW-0732">Signal</keyword>
<dbReference type="Gene3D" id="3.40.190.10">
    <property type="entry name" value="Periplasmic binding protein-like II"/>
    <property type="match status" value="1"/>
</dbReference>
<dbReference type="STRING" id="45670.SN16_06590"/>
<reference evidence="7 9" key="1">
    <citation type="submission" date="2015-01" db="EMBL/GenBank/DDBJ databases">
        <title>Genome sequences of high lactate-tolerant strain Salinicoccus roseus W12 with industrial interest.</title>
        <authorList>
            <person name="Wang H."/>
            <person name="Yu B."/>
        </authorList>
    </citation>
    <scope>NUCLEOTIDE SEQUENCE [LARGE SCALE GENOMIC DNA]</scope>
    <source>
        <strain evidence="7 9">W12</strain>
    </source>
</reference>
<dbReference type="InterPro" id="IPR039424">
    <property type="entry name" value="SBP_5"/>
</dbReference>
<dbReference type="GO" id="GO:0043190">
    <property type="term" value="C:ATP-binding cassette (ABC) transporter complex"/>
    <property type="evidence" value="ECO:0007669"/>
    <property type="project" value="InterPro"/>
</dbReference>
<dbReference type="EMBL" id="JXII01000005">
    <property type="protein sequence ID" value="KIH70817.1"/>
    <property type="molecule type" value="Genomic_DNA"/>
</dbReference>
<proteinExistence type="inferred from homology"/>
<keyword evidence="2" id="KW-0813">Transport</keyword>
<evidence type="ECO:0000313" key="7">
    <source>
        <dbReference type="EMBL" id="KIH70817.1"/>
    </source>
</evidence>
<dbReference type="Pfam" id="PF00496">
    <property type="entry name" value="SBP_bac_5"/>
    <property type="match status" value="1"/>
</dbReference>